<evidence type="ECO:0000313" key="3">
    <source>
        <dbReference type="Proteomes" id="UP000824469"/>
    </source>
</evidence>
<gene>
    <name evidence="2" type="ORF">KI387_014729</name>
</gene>
<name>A0AA38FI83_TAXCH</name>
<protein>
    <submittedName>
        <fullName evidence="2">Uncharacterized protein</fullName>
    </submittedName>
</protein>
<organism evidence="2 3">
    <name type="scientific">Taxus chinensis</name>
    <name type="common">Chinese yew</name>
    <name type="synonym">Taxus wallichiana var. chinensis</name>
    <dbReference type="NCBI Taxonomy" id="29808"/>
    <lineage>
        <taxon>Eukaryota</taxon>
        <taxon>Viridiplantae</taxon>
        <taxon>Streptophyta</taxon>
        <taxon>Embryophyta</taxon>
        <taxon>Tracheophyta</taxon>
        <taxon>Spermatophyta</taxon>
        <taxon>Pinopsida</taxon>
        <taxon>Pinidae</taxon>
        <taxon>Conifers II</taxon>
        <taxon>Cupressales</taxon>
        <taxon>Taxaceae</taxon>
        <taxon>Taxus</taxon>
    </lineage>
</organism>
<dbReference type="Proteomes" id="UP000824469">
    <property type="component" value="Unassembled WGS sequence"/>
</dbReference>
<feature type="region of interest" description="Disordered" evidence="1">
    <location>
        <begin position="138"/>
        <end position="200"/>
    </location>
</feature>
<keyword evidence="3" id="KW-1185">Reference proteome</keyword>
<sequence length="200" mass="22071">MALHCILSSVDSGYLVHRRIDATLLGYTSTHKNSAATYFEPIQMTAEWQANSETVSSSCKYPSEMKYSYDSVQGQRPKLCCLHQAIVRDSCSSSSTSLMHPGIQLNWKGSCESDISYQEKEMACDFLALGLSTSVSGSLHSKPKEHSLPSDGKYSSTSDACEEHRLPNNLQQERSLEPGYPTMYQSGGLLKHRSTSAIDD</sequence>
<evidence type="ECO:0000256" key="1">
    <source>
        <dbReference type="SAM" id="MobiDB-lite"/>
    </source>
</evidence>
<dbReference type="EMBL" id="JAHRHJ020000009">
    <property type="protein sequence ID" value="KAH9303146.1"/>
    <property type="molecule type" value="Genomic_DNA"/>
</dbReference>
<feature type="non-terminal residue" evidence="2">
    <location>
        <position position="1"/>
    </location>
</feature>
<proteinExistence type="predicted"/>
<comment type="caution">
    <text evidence="2">The sequence shown here is derived from an EMBL/GenBank/DDBJ whole genome shotgun (WGS) entry which is preliminary data.</text>
</comment>
<dbReference type="AlphaFoldDB" id="A0AA38FI83"/>
<evidence type="ECO:0000313" key="2">
    <source>
        <dbReference type="EMBL" id="KAH9303146.1"/>
    </source>
</evidence>
<reference evidence="2 3" key="1">
    <citation type="journal article" date="2021" name="Nat. Plants">
        <title>The Taxus genome provides insights into paclitaxel biosynthesis.</title>
        <authorList>
            <person name="Xiong X."/>
            <person name="Gou J."/>
            <person name="Liao Q."/>
            <person name="Li Y."/>
            <person name="Zhou Q."/>
            <person name="Bi G."/>
            <person name="Li C."/>
            <person name="Du R."/>
            <person name="Wang X."/>
            <person name="Sun T."/>
            <person name="Guo L."/>
            <person name="Liang H."/>
            <person name="Lu P."/>
            <person name="Wu Y."/>
            <person name="Zhang Z."/>
            <person name="Ro D.K."/>
            <person name="Shang Y."/>
            <person name="Huang S."/>
            <person name="Yan J."/>
        </authorList>
    </citation>
    <scope>NUCLEOTIDE SEQUENCE [LARGE SCALE GENOMIC DNA]</scope>
    <source>
        <strain evidence="2">Ta-2019</strain>
    </source>
</reference>
<accession>A0AA38FI83</accession>